<feature type="compositionally biased region" description="Basic and acidic residues" evidence="1">
    <location>
        <begin position="66"/>
        <end position="76"/>
    </location>
</feature>
<sequence length="76" mass="8313">MSPLVLAAVIAAAVLIPAFIFVRRAAMAPPKETRHDARTCTLCAPMRHPSQLHTRRSLFSLPRQRTAPDHRDGGAS</sequence>
<gene>
    <name evidence="2" type="ORF">G5C65_05575</name>
</gene>
<dbReference type="RefSeq" id="WP_165297490.1">
    <property type="nucleotide sequence ID" value="NZ_JAAKZZ010000034.1"/>
</dbReference>
<proteinExistence type="predicted"/>
<organism evidence="2 3">
    <name type="scientific">Streptomyces boncukensis</name>
    <dbReference type="NCBI Taxonomy" id="2711219"/>
    <lineage>
        <taxon>Bacteria</taxon>
        <taxon>Bacillati</taxon>
        <taxon>Actinomycetota</taxon>
        <taxon>Actinomycetes</taxon>
        <taxon>Kitasatosporales</taxon>
        <taxon>Streptomycetaceae</taxon>
        <taxon>Streptomyces</taxon>
    </lineage>
</organism>
<feature type="region of interest" description="Disordered" evidence="1">
    <location>
        <begin position="51"/>
        <end position="76"/>
    </location>
</feature>
<evidence type="ECO:0000313" key="2">
    <source>
        <dbReference type="EMBL" id="NGO67832.1"/>
    </source>
</evidence>
<dbReference type="EMBL" id="JAAKZZ010000034">
    <property type="protein sequence ID" value="NGO67832.1"/>
    <property type="molecule type" value="Genomic_DNA"/>
</dbReference>
<keyword evidence="3" id="KW-1185">Reference proteome</keyword>
<dbReference type="Proteomes" id="UP000477722">
    <property type="component" value="Unassembled WGS sequence"/>
</dbReference>
<dbReference type="AlphaFoldDB" id="A0A6G4WSK5"/>
<accession>A0A6G4WSK5</accession>
<comment type="caution">
    <text evidence="2">The sequence shown here is derived from an EMBL/GenBank/DDBJ whole genome shotgun (WGS) entry which is preliminary data.</text>
</comment>
<protein>
    <submittedName>
        <fullName evidence="2">Uncharacterized protein</fullName>
    </submittedName>
</protein>
<evidence type="ECO:0000313" key="3">
    <source>
        <dbReference type="Proteomes" id="UP000477722"/>
    </source>
</evidence>
<name>A0A6G4WSK5_9ACTN</name>
<reference evidence="2 3" key="1">
    <citation type="submission" date="2020-02" db="EMBL/GenBank/DDBJ databases">
        <title>Whole-genome analyses of novel actinobacteria.</title>
        <authorList>
            <person name="Sahin N."/>
            <person name="Tatar D."/>
        </authorList>
    </citation>
    <scope>NUCLEOTIDE SEQUENCE [LARGE SCALE GENOMIC DNA]</scope>
    <source>
        <strain evidence="2 3">SB3404</strain>
    </source>
</reference>
<evidence type="ECO:0000256" key="1">
    <source>
        <dbReference type="SAM" id="MobiDB-lite"/>
    </source>
</evidence>